<evidence type="ECO:0000313" key="3">
    <source>
        <dbReference type="EMBL" id="QGX98293.1"/>
    </source>
</evidence>
<dbReference type="AlphaFoldDB" id="A0A6I6IR03"/>
<feature type="compositionally biased region" description="Low complexity" evidence="1">
    <location>
        <begin position="47"/>
        <end position="57"/>
    </location>
</feature>
<dbReference type="PANTHER" id="PTHR34985:SF1">
    <property type="entry name" value="SLR0554 PROTEIN"/>
    <property type="match status" value="1"/>
</dbReference>
<sequence length="746" mass="83226">MDRYNNTSGKKSKQGFTMADLAPLPVWAVWRDAGRGKAPINAKTGRAASSTKSATWATRDEATRRANRYGDQHPKGVGVMLTNLEHSPGLRLCGIDIDGCREAETGYITGWVQPVLHRFDSYAEASPSGTGLRVLFLCHDADVDSLRAAGLIRPQSDGSPGAGRSFDLPGDHTEIAVFFERKFLSVTGYLLSDHEQIKTVDLESLEWLLGEHGPSVQADGVKPGKDTSGSGEAWRFLQGLARLGHTEEEAREAIAADDGPAGEWWGRVDERQQDRAIERGFGVVSSKLAASDALLTEDDVTPRKTTLTAFRGMLTEEQLVKRMEEYRTSLDAEAFALMWGDGEEDKPVTPKEWGEPMNRENGQPIINLHNTVIYLGRNLDTVLPGLAHNLMTHRDEWKGGEIDDEAISLARIALEARGLKTVGKELVADAIRAVAKKLSYHPIRDHLNALRWDGEPRLDTWLIRLSGAEDTPYTRAVSRKFPIQMVARVMKPGCKADYTMVWSGEQGQDKSKACRILAGAEYFSDTLPSIRGSKEEALRHLQGLWLVELAELAPSFKADQEDQKAFLSGSVDRVRLPYARFPQSFRRQCVFIGTTNEDQFLKDPTGGRRYWPVAIRQVFDTEGLEKERDQLFAEATHAFNEGEEWWLDREFEAEHVKPVQAAAYEEDSWAMKIGPWLDKPAFDEDDDTPSPKKDETTVAEVLSDALGIPAGQQTRANQNRAAANLRTLGWTKHHTREGKVWRRAQP</sequence>
<evidence type="ECO:0000256" key="1">
    <source>
        <dbReference type="SAM" id="MobiDB-lite"/>
    </source>
</evidence>
<keyword evidence="4" id="KW-1185">Reference proteome</keyword>
<evidence type="ECO:0000259" key="2">
    <source>
        <dbReference type="Pfam" id="PF05272"/>
    </source>
</evidence>
<dbReference type="Proteomes" id="UP000428330">
    <property type="component" value="Chromosome"/>
</dbReference>
<gene>
    <name evidence="3" type="ORF">EI983_08350</name>
</gene>
<feature type="domain" description="Virulence-associated protein E-like" evidence="2">
    <location>
        <begin position="447"/>
        <end position="655"/>
    </location>
</feature>
<protein>
    <recommendedName>
        <fullName evidence="2">Virulence-associated protein E-like domain-containing protein</fullName>
    </recommendedName>
</protein>
<organism evidence="3 4">
    <name type="scientific">Roseovarius faecimaris</name>
    <dbReference type="NCBI Taxonomy" id="2494550"/>
    <lineage>
        <taxon>Bacteria</taxon>
        <taxon>Pseudomonadati</taxon>
        <taxon>Pseudomonadota</taxon>
        <taxon>Alphaproteobacteria</taxon>
        <taxon>Rhodobacterales</taxon>
        <taxon>Roseobacteraceae</taxon>
        <taxon>Roseovarius</taxon>
    </lineage>
</organism>
<accession>A0A6I6IR03</accession>
<dbReference type="InterPro" id="IPR007936">
    <property type="entry name" value="VapE-like_dom"/>
</dbReference>
<dbReference type="PANTHER" id="PTHR34985">
    <property type="entry name" value="SLR0554 PROTEIN"/>
    <property type="match status" value="1"/>
</dbReference>
<dbReference type="EMBL" id="CP034348">
    <property type="protein sequence ID" value="QGX98293.1"/>
    <property type="molecule type" value="Genomic_DNA"/>
</dbReference>
<proteinExistence type="predicted"/>
<evidence type="ECO:0000313" key="4">
    <source>
        <dbReference type="Proteomes" id="UP000428330"/>
    </source>
</evidence>
<dbReference type="Pfam" id="PF05272">
    <property type="entry name" value="VapE-like_dom"/>
    <property type="match status" value="1"/>
</dbReference>
<feature type="region of interest" description="Disordered" evidence="1">
    <location>
        <begin position="38"/>
        <end position="58"/>
    </location>
</feature>
<reference evidence="4" key="1">
    <citation type="submission" date="2018-12" db="EMBL/GenBank/DDBJ databases">
        <title>Complete genome sequence of Roseovarius sp. MME-070.</title>
        <authorList>
            <person name="Nam Y.-D."/>
            <person name="Kang J."/>
            <person name="Chung W.-H."/>
            <person name="Park Y.S."/>
        </authorList>
    </citation>
    <scope>NUCLEOTIDE SEQUENCE [LARGE SCALE GENOMIC DNA]</scope>
    <source>
        <strain evidence="4">MME-070</strain>
    </source>
</reference>
<dbReference type="RefSeq" id="WP_157706926.1">
    <property type="nucleotide sequence ID" value="NZ_CP034348.1"/>
</dbReference>
<dbReference type="OrthoDB" id="123525at2"/>
<name>A0A6I6IR03_9RHOB</name>
<dbReference type="KEGG" id="rom:EI983_08350"/>